<dbReference type="Proteomes" id="UP000008291">
    <property type="component" value="Chromosome"/>
</dbReference>
<dbReference type="KEGG" id="tbd:Tbd_1681"/>
<sequence>MIGNRFLFDELAKHIQLPASAIFQIKNALPAPLQKDPALADRFDKALTEVAKHNPFLAFRLRGKNIVNLIEMAFHPETIQDDRFAEFAQRAHEELYDEILPVLNDVIVSTARHAGLGDWSRAFYLIRLRPSVNSEVRTVVDRLLKSIVDQLRALDIGVPVEPTTNRS</sequence>
<evidence type="ECO:0000313" key="2">
    <source>
        <dbReference type="Proteomes" id="UP000008291"/>
    </source>
</evidence>
<name>Q3SI94_THIDA</name>
<accession>Q3SI94</accession>
<dbReference type="EMBL" id="CP000116">
    <property type="protein sequence ID" value="AAZ97634.1"/>
    <property type="molecule type" value="Genomic_DNA"/>
</dbReference>
<dbReference type="HOGENOM" id="CLU_1593797_0_0_4"/>
<proteinExistence type="predicted"/>
<gene>
    <name evidence="1" type="ordered locus">Tbd_1681</name>
</gene>
<organism evidence="1 2">
    <name type="scientific">Thiobacillus denitrificans (strain ATCC 25259 / T1)</name>
    <dbReference type="NCBI Taxonomy" id="292415"/>
    <lineage>
        <taxon>Bacteria</taxon>
        <taxon>Pseudomonadati</taxon>
        <taxon>Pseudomonadota</taxon>
        <taxon>Betaproteobacteria</taxon>
        <taxon>Nitrosomonadales</taxon>
        <taxon>Thiobacillaceae</taxon>
        <taxon>Thiobacillus</taxon>
    </lineage>
</organism>
<reference evidence="1 2" key="1">
    <citation type="journal article" date="2006" name="J. Bacteriol.">
        <title>The genome sequence of the obligately chemolithoautotrophic, facultatively anaerobic bacterium Thiobacillus denitrificans.</title>
        <authorList>
            <person name="Beller H.R."/>
            <person name="Chain P.S."/>
            <person name="Letain T.E."/>
            <person name="Chakicherla A."/>
            <person name="Larimer F.W."/>
            <person name="Richardson P.M."/>
            <person name="Coleman M.A."/>
            <person name="Wood A.P."/>
            <person name="Kelly D.P."/>
        </authorList>
    </citation>
    <scope>NUCLEOTIDE SEQUENCE [LARGE SCALE GENOMIC DNA]</scope>
    <source>
        <strain evidence="1 2">ATCC 25259</strain>
    </source>
</reference>
<keyword evidence="2" id="KW-1185">Reference proteome</keyword>
<dbReference type="AlphaFoldDB" id="Q3SI94"/>
<evidence type="ECO:0000313" key="1">
    <source>
        <dbReference type="EMBL" id="AAZ97634.1"/>
    </source>
</evidence>
<protein>
    <submittedName>
        <fullName evidence="1">Uncharacterized protein</fullName>
    </submittedName>
</protein>